<protein>
    <recommendedName>
        <fullName evidence="3">Methyltransferase domain protein</fullName>
    </recommendedName>
</protein>
<evidence type="ECO:0000313" key="1">
    <source>
        <dbReference type="EMBL" id="QDU45690.1"/>
    </source>
</evidence>
<dbReference type="Pfam" id="PF13489">
    <property type="entry name" value="Methyltransf_23"/>
    <property type="match status" value="1"/>
</dbReference>
<reference evidence="1 2" key="1">
    <citation type="submission" date="2019-02" db="EMBL/GenBank/DDBJ databases">
        <title>Deep-cultivation of Planctomycetes and their phenomic and genomic characterization uncovers novel biology.</title>
        <authorList>
            <person name="Wiegand S."/>
            <person name="Jogler M."/>
            <person name="Boedeker C."/>
            <person name="Pinto D."/>
            <person name="Vollmers J."/>
            <person name="Rivas-Marin E."/>
            <person name="Kohn T."/>
            <person name="Peeters S.H."/>
            <person name="Heuer A."/>
            <person name="Rast P."/>
            <person name="Oberbeckmann S."/>
            <person name="Bunk B."/>
            <person name="Jeske O."/>
            <person name="Meyerdierks A."/>
            <person name="Storesund J.E."/>
            <person name="Kallscheuer N."/>
            <person name="Luecker S."/>
            <person name="Lage O.M."/>
            <person name="Pohl T."/>
            <person name="Merkel B.J."/>
            <person name="Hornburger P."/>
            <person name="Mueller R.-W."/>
            <person name="Bruemmer F."/>
            <person name="Labrenz M."/>
            <person name="Spormann A.M."/>
            <person name="Op den Camp H."/>
            <person name="Overmann J."/>
            <person name="Amann R."/>
            <person name="Jetten M.S.M."/>
            <person name="Mascher T."/>
            <person name="Medema M.H."/>
            <person name="Devos D.P."/>
            <person name="Kaster A.-K."/>
            <person name="Ovreas L."/>
            <person name="Rohde M."/>
            <person name="Galperin M.Y."/>
            <person name="Jogler C."/>
        </authorList>
    </citation>
    <scope>NUCLEOTIDE SEQUENCE [LARGE SCALE GENOMIC DNA]</scope>
    <source>
        <strain evidence="1 2">Mal52</strain>
    </source>
</reference>
<sequence>MPIPPTDTELQFVKQTTCPLCAAAGIVPWHTDAFREYLRCENCELIFVPPLYHLSRAEEKAEYDLHQNSPEDEGYRRFLSRVFEPIHARVAEASSGLDFGSGPGPTLSVMFEEAGHTMAIYDPQYAADNAPLAEQYEFVTASEVVEHFCRPAVDLARIWSCVKPGGLLGIMTKLSLDQAAFAGWHYKDDPTHVSFFCRETFRWLARQWNAELEFVGNDVVLITAGAVA</sequence>
<organism evidence="1 2">
    <name type="scientific">Symmachiella dynata</name>
    <dbReference type="NCBI Taxonomy" id="2527995"/>
    <lineage>
        <taxon>Bacteria</taxon>
        <taxon>Pseudomonadati</taxon>
        <taxon>Planctomycetota</taxon>
        <taxon>Planctomycetia</taxon>
        <taxon>Planctomycetales</taxon>
        <taxon>Planctomycetaceae</taxon>
        <taxon>Symmachiella</taxon>
    </lineage>
</organism>
<dbReference type="EMBL" id="CP036276">
    <property type="protein sequence ID" value="QDU45690.1"/>
    <property type="molecule type" value="Genomic_DNA"/>
</dbReference>
<dbReference type="InterPro" id="IPR029063">
    <property type="entry name" value="SAM-dependent_MTases_sf"/>
</dbReference>
<dbReference type="SUPFAM" id="SSF53335">
    <property type="entry name" value="S-adenosyl-L-methionine-dependent methyltransferases"/>
    <property type="match status" value="1"/>
</dbReference>
<name>A0A517ZTA2_9PLAN</name>
<dbReference type="KEGG" id="sdyn:Mal52_41850"/>
<gene>
    <name evidence="1" type="ORF">Mal52_41850</name>
</gene>
<dbReference type="Proteomes" id="UP000319383">
    <property type="component" value="Chromosome"/>
</dbReference>
<proteinExistence type="predicted"/>
<evidence type="ECO:0000313" key="2">
    <source>
        <dbReference type="Proteomes" id="UP000319383"/>
    </source>
</evidence>
<dbReference type="AlphaFoldDB" id="A0A517ZTA2"/>
<evidence type="ECO:0008006" key="3">
    <source>
        <dbReference type="Google" id="ProtNLM"/>
    </source>
</evidence>
<dbReference type="RefSeq" id="WP_145378246.1">
    <property type="nucleotide sequence ID" value="NZ_CP036276.1"/>
</dbReference>
<keyword evidence="2" id="KW-1185">Reference proteome</keyword>
<accession>A0A517ZTA2</accession>
<dbReference type="Gene3D" id="3.40.50.150">
    <property type="entry name" value="Vaccinia Virus protein VP39"/>
    <property type="match status" value="1"/>
</dbReference>